<dbReference type="PATRIC" id="fig|272562.8.peg.2974"/>
<gene>
    <name evidence="2" type="ordered locus">CA_C2787</name>
</gene>
<dbReference type="GO" id="GO:0005737">
    <property type="term" value="C:cytoplasm"/>
    <property type="evidence" value="ECO:0007669"/>
    <property type="project" value="TreeGrafter"/>
</dbReference>
<dbReference type="CDD" id="cd00144">
    <property type="entry name" value="MPP_PPP_family"/>
    <property type="match status" value="1"/>
</dbReference>
<dbReference type="Pfam" id="PF00149">
    <property type="entry name" value="Metallophos"/>
    <property type="match status" value="1"/>
</dbReference>
<dbReference type="PIR" id="H97242">
    <property type="entry name" value="H97242"/>
</dbReference>
<dbReference type="AlphaFoldDB" id="Q97FF3"/>
<dbReference type="Gene3D" id="3.60.21.10">
    <property type="match status" value="1"/>
</dbReference>
<dbReference type="GO" id="GO:0016791">
    <property type="term" value="F:phosphatase activity"/>
    <property type="evidence" value="ECO:0007669"/>
    <property type="project" value="TreeGrafter"/>
</dbReference>
<dbReference type="InterPro" id="IPR050126">
    <property type="entry name" value="Ap4A_hydrolase"/>
</dbReference>
<keyword evidence="3" id="KW-1185">Reference proteome</keyword>
<dbReference type="KEGG" id="cac:CA_C2787"/>
<name>Q97FF3_CLOAB</name>
<dbReference type="InterPro" id="IPR004843">
    <property type="entry name" value="Calcineurin-like_PHP"/>
</dbReference>
<dbReference type="PANTHER" id="PTHR42850:SF4">
    <property type="entry name" value="ZINC-DEPENDENT ENDOPOLYPHOSPHATASE"/>
    <property type="match status" value="1"/>
</dbReference>
<dbReference type="EMBL" id="AE001437">
    <property type="protein sequence ID" value="AAK80731.1"/>
    <property type="molecule type" value="Genomic_DNA"/>
</dbReference>
<feature type="domain" description="Calcineurin-like phosphoesterase" evidence="1">
    <location>
        <begin position="4"/>
        <end position="181"/>
    </location>
</feature>
<evidence type="ECO:0000313" key="3">
    <source>
        <dbReference type="Proteomes" id="UP000000814"/>
    </source>
</evidence>
<dbReference type="eggNOG" id="COG0639">
    <property type="taxonomic scope" value="Bacteria"/>
</dbReference>
<evidence type="ECO:0000313" key="2">
    <source>
        <dbReference type="EMBL" id="AAK80731.1"/>
    </source>
</evidence>
<dbReference type="InterPro" id="IPR029052">
    <property type="entry name" value="Metallo-depent_PP-like"/>
</dbReference>
<dbReference type="GeneID" id="44999273"/>
<proteinExistence type="predicted"/>
<dbReference type="STRING" id="272562.CA_C2787"/>
<dbReference type="Proteomes" id="UP000000814">
    <property type="component" value="Chromosome"/>
</dbReference>
<dbReference type="PANTHER" id="PTHR42850">
    <property type="entry name" value="METALLOPHOSPHOESTERASE"/>
    <property type="match status" value="1"/>
</dbReference>
<accession>Q97FF3</accession>
<sequence>MARYVVSDLHGCYNKFTELLRLVRFSDKDELYIIGDIFDRGPEPLKILDYIYENKNVYLIKGNHEYMYQKYYEDKNPDLWFLNGGKVTFNEIIKRGKSFNDKLYEYIKSLPIYKVVDNNILVHAQLHFPPFYSELSIKEILRFQLEETVLWSRHNIGKEKKIKGYNIICGHTPVQSIKNTTEVKILRRKNTFYIDCGCVYGDKAGGKLAMLRLEDFKEFYV</sequence>
<protein>
    <submittedName>
        <fullName evidence="2">Serine/threonine protein phosphatase</fullName>
    </submittedName>
</protein>
<reference evidence="2 3" key="1">
    <citation type="journal article" date="2001" name="J. Bacteriol.">
        <title>Genome sequence and comparative analysis of the solvent-producing bacterium Clostridium acetobutylicum.</title>
        <authorList>
            <person name="Nolling J."/>
            <person name="Breton G."/>
            <person name="Omelchenko M.V."/>
            <person name="Makarova K.S."/>
            <person name="Zeng Q."/>
            <person name="Gibson R."/>
            <person name="Lee H.M."/>
            <person name="Dubois J."/>
            <person name="Qiu D."/>
            <person name="Hitti J."/>
            <person name="Wolf Y.I."/>
            <person name="Tatusov R.L."/>
            <person name="Sabathe F."/>
            <person name="Doucette-Stamm L."/>
            <person name="Soucaille P."/>
            <person name="Daly M.J."/>
            <person name="Bennett G.N."/>
            <person name="Koonin E.V."/>
            <person name="Smith D.R."/>
        </authorList>
    </citation>
    <scope>NUCLEOTIDE SEQUENCE [LARGE SCALE GENOMIC DNA]</scope>
    <source>
        <strain evidence="3">ATCC 824 / DSM 792 / JCM 1419 / LMG 5710 / VKM B-1787</strain>
    </source>
</reference>
<dbReference type="HOGENOM" id="CLU_023125_4_2_9"/>
<dbReference type="SUPFAM" id="SSF56300">
    <property type="entry name" value="Metallo-dependent phosphatases"/>
    <property type="match status" value="1"/>
</dbReference>
<evidence type="ECO:0000259" key="1">
    <source>
        <dbReference type="Pfam" id="PF00149"/>
    </source>
</evidence>
<organism evidence="2 3">
    <name type="scientific">Clostridium acetobutylicum (strain ATCC 824 / DSM 792 / JCM 1419 / IAM 19013 / LMG 5710 / NBRC 13948 / NRRL B-527 / VKM B-1787 / 2291 / W)</name>
    <dbReference type="NCBI Taxonomy" id="272562"/>
    <lineage>
        <taxon>Bacteria</taxon>
        <taxon>Bacillati</taxon>
        <taxon>Bacillota</taxon>
        <taxon>Clostridia</taxon>
        <taxon>Eubacteriales</taxon>
        <taxon>Clostridiaceae</taxon>
        <taxon>Clostridium</taxon>
    </lineage>
</organism>
<dbReference type="OrthoDB" id="384253at2"/>
<dbReference type="RefSeq" id="WP_010966072.1">
    <property type="nucleotide sequence ID" value="NC_003030.1"/>
</dbReference>